<dbReference type="Gene3D" id="3.40.190.290">
    <property type="match status" value="1"/>
</dbReference>
<organism evidence="6 7">
    <name type="scientific">Clostridium lentum</name>
    <dbReference type="NCBI Taxonomy" id="2763037"/>
    <lineage>
        <taxon>Bacteria</taxon>
        <taxon>Bacillati</taxon>
        <taxon>Bacillota</taxon>
        <taxon>Clostridia</taxon>
        <taxon>Eubacteriales</taxon>
        <taxon>Clostridiaceae</taxon>
        <taxon>Clostridium</taxon>
    </lineage>
</organism>
<evidence type="ECO:0000256" key="1">
    <source>
        <dbReference type="ARBA" id="ARBA00009437"/>
    </source>
</evidence>
<dbReference type="InterPro" id="IPR036388">
    <property type="entry name" value="WH-like_DNA-bd_sf"/>
</dbReference>
<dbReference type="InterPro" id="IPR005119">
    <property type="entry name" value="LysR_subst-bd"/>
</dbReference>
<keyword evidence="7" id="KW-1185">Reference proteome</keyword>
<dbReference type="InterPro" id="IPR036390">
    <property type="entry name" value="WH_DNA-bd_sf"/>
</dbReference>
<dbReference type="GO" id="GO:0003677">
    <property type="term" value="F:DNA binding"/>
    <property type="evidence" value="ECO:0007669"/>
    <property type="project" value="UniProtKB-KW"/>
</dbReference>
<dbReference type="EMBL" id="JACOOQ010000001">
    <property type="protein sequence ID" value="MBC5639073.1"/>
    <property type="molecule type" value="Genomic_DNA"/>
</dbReference>
<comment type="similarity">
    <text evidence="1">Belongs to the LysR transcriptional regulatory family.</text>
</comment>
<evidence type="ECO:0000313" key="6">
    <source>
        <dbReference type="EMBL" id="MBC5639073.1"/>
    </source>
</evidence>
<evidence type="ECO:0000256" key="3">
    <source>
        <dbReference type="ARBA" id="ARBA00023125"/>
    </source>
</evidence>
<sequence>MNLNYLRYFRVLAKMEHYTKAAEELAITQPSLSHAMSTLEKELGTYLFEKDGRNIKLTKYGKIYYEYVERALGELEEGEKRIKELIGIGTGSVELGYIFTLGPEFVPKLVNGFINEEGNSKVKFTFGQGTTSCLLKDLKSEKYDIVFSSIAKDEEEIEFAPIMEEELVVIVDKDHVLASKSSVDLAEISEYPFIAFGNKSGIRQIIDGLFKAVDNKPNIICEVEENNAIAGLVEVKYGISIVPKITALKYFNVKILPISNPQHKRYIYMATLKNKYQSPTMKMFKKYVEEFCRKNSLG</sequence>
<accession>A0A8I0A358</accession>
<dbReference type="FunFam" id="1.10.10.10:FF:000001">
    <property type="entry name" value="LysR family transcriptional regulator"/>
    <property type="match status" value="1"/>
</dbReference>
<name>A0A8I0A358_9CLOT</name>
<dbReference type="PROSITE" id="PS50931">
    <property type="entry name" value="HTH_LYSR"/>
    <property type="match status" value="1"/>
</dbReference>
<dbReference type="AlphaFoldDB" id="A0A8I0A358"/>
<dbReference type="CDD" id="cd08434">
    <property type="entry name" value="PBP2_GltC_like"/>
    <property type="match status" value="1"/>
</dbReference>
<evidence type="ECO:0000313" key="7">
    <source>
        <dbReference type="Proteomes" id="UP000662088"/>
    </source>
</evidence>
<evidence type="ECO:0000256" key="4">
    <source>
        <dbReference type="ARBA" id="ARBA00023163"/>
    </source>
</evidence>
<dbReference type="GO" id="GO:0003700">
    <property type="term" value="F:DNA-binding transcription factor activity"/>
    <property type="evidence" value="ECO:0007669"/>
    <property type="project" value="InterPro"/>
</dbReference>
<dbReference type="PRINTS" id="PR00039">
    <property type="entry name" value="HTHLYSR"/>
</dbReference>
<dbReference type="SUPFAM" id="SSF46785">
    <property type="entry name" value="Winged helix' DNA-binding domain"/>
    <property type="match status" value="1"/>
</dbReference>
<dbReference type="SUPFAM" id="SSF53850">
    <property type="entry name" value="Periplasmic binding protein-like II"/>
    <property type="match status" value="1"/>
</dbReference>
<keyword evidence="3" id="KW-0238">DNA-binding</keyword>
<comment type="caution">
    <text evidence="6">The sequence shown here is derived from an EMBL/GenBank/DDBJ whole genome shotgun (WGS) entry which is preliminary data.</text>
</comment>
<keyword evidence="4" id="KW-0804">Transcription</keyword>
<dbReference type="InterPro" id="IPR000847">
    <property type="entry name" value="LysR_HTH_N"/>
</dbReference>
<evidence type="ECO:0000259" key="5">
    <source>
        <dbReference type="PROSITE" id="PS50931"/>
    </source>
</evidence>
<dbReference type="Pfam" id="PF00126">
    <property type="entry name" value="HTH_1"/>
    <property type="match status" value="1"/>
</dbReference>
<dbReference type="GO" id="GO:0005829">
    <property type="term" value="C:cytosol"/>
    <property type="evidence" value="ECO:0007669"/>
    <property type="project" value="TreeGrafter"/>
</dbReference>
<evidence type="ECO:0000256" key="2">
    <source>
        <dbReference type="ARBA" id="ARBA00023015"/>
    </source>
</evidence>
<dbReference type="Gene3D" id="1.10.10.10">
    <property type="entry name" value="Winged helix-like DNA-binding domain superfamily/Winged helix DNA-binding domain"/>
    <property type="match status" value="1"/>
</dbReference>
<reference evidence="6" key="1">
    <citation type="submission" date="2020-08" db="EMBL/GenBank/DDBJ databases">
        <title>Genome public.</title>
        <authorList>
            <person name="Liu C."/>
            <person name="Sun Q."/>
        </authorList>
    </citation>
    <scope>NUCLEOTIDE SEQUENCE</scope>
    <source>
        <strain evidence="6">NSJ-42</strain>
    </source>
</reference>
<dbReference type="Pfam" id="PF03466">
    <property type="entry name" value="LysR_substrate"/>
    <property type="match status" value="1"/>
</dbReference>
<feature type="domain" description="HTH lysR-type" evidence="5">
    <location>
        <begin position="1"/>
        <end position="58"/>
    </location>
</feature>
<keyword evidence="2" id="KW-0805">Transcription regulation</keyword>
<dbReference type="Proteomes" id="UP000662088">
    <property type="component" value="Unassembled WGS sequence"/>
</dbReference>
<protein>
    <submittedName>
        <fullName evidence="6">LysR family transcriptional regulator</fullName>
    </submittedName>
</protein>
<proteinExistence type="inferred from homology"/>
<dbReference type="InterPro" id="IPR050950">
    <property type="entry name" value="HTH-type_LysR_regulators"/>
</dbReference>
<dbReference type="RefSeq" id="WP_022212905.1">
    <property type="nucleotide sequence ID" value="NZ_JACOOQ010000001.1"/>
</dbReference>
<gene>
    <name evidence="6" type="ORF">H8R92_01235</name>
</gene>
<dbReference type="PANTHER" id="PTHR30419">
    <property type="entry name" value="HTH-TYPE TRANSCRIPTIONAL REGULATOR YBHD"/>
    <property type="match status" value="1"/>
</dbReference>
<dbReference type="PANTHER" id="PTHR30419:SF28">
    <property type="entry name" value="HTH-TYPE TRANSCRIPTIONAL REGULATOR BSDA"/>
    <property type="match status" value="1"/>
</dbReference>